<dbReference type="InterPro" id="IPR050570">
    <property type="entry name" value="Cell_wall_metabolism_enzyme"/>
</dbReference>
<proteinExistence type="predicted"/>
<dbReference type="PROSITE" id="PS51782">
    <property type="entry name" value="LYSM"/>
    <property type="match status" value="1"/>
</dbReference>
<dbReference type="OrthoDB" id="9805070at2"/>
<reference evidence="2 3" key="1">
    <citation type="submission" date="2018-04" db="EMBL/GenBank/DDBJ databases">
        <title>Camelliibacillus theae gen. nov., sp. nov., isolated from Pu'er tea.</title>
        <authorList>
            <person name="Niu L."/>
        </authorList>
    </citation>
    <scope>NUCLEOTIDE SEQUENCE [LARGE SCALE GENOMIC DNA]</scope>
    <source>
        <strain evidence="2 3">T8</strain>
    </source>
</reference>
<dbReference type="InterPro" id="IPR018392">
    <property type="entry name" value="LysM"/>
</dbReference>
<name>A0A2U1K4I6_9BACI</name>
<dbReference type="InterPro" id="IPR036779">
    <property type="entry name" value="LysM_dom_sf"/>
</dbReference>
<dbReference type="AlphaFoldDB" id="A0A2U1K4I6"/>
<dbReference type="GO" id="GO:0004222">
    <property type="term" value="F:metalloendopeptidase activity"/>
    <property type="evidence" value="ECO:0007669"/>
    <property type="project" value="TreeGrafter"/>
</dbReference>
<evidence type="ECO:0000313" key="2">
    <source>
        <dbReference type="EMBL" id="PWA12406.1"/>
    </source>
</evidence>
<dbReference type="Pfam" id="PF01476">
    <property type="entry name" value="LysM"/>
    <property type="match status" value="1"/>
</dbReference>
<evidence type="ECO:0000259" key="1">
    <source>
        <dbReference type="PROSITE" id="PS51782"/>
    </source>
</evidence>
<accession>A0A2U1K4I6</accession>
<dbReference type="SUPFAM" id="SSF54106">
    <property type="entry name" value="LysM domain"/>
    <property type="match status" value="1"/>
</dbReference>
<gene>
    <name evidence="2" type="ORF">DCC39_06285</name>
</gene>
<dbReference type="InterPro" id="IPR016047">
    <property type="entry name" value="M23ase_b-sheet_dom"/>
</dbReference>
<organism evidence="2 3">
    <name type="scientific">Pueribacillus theae</name>
    <dbReference type="NCBI Taxonomy" id="2171751"/>
    <lineage>
        <taxon>Bacteria</taxon>
        <taxon>Bacillati</taxon>
        <taxon>Bacillota</taxon>
        <taxon>Bacilli</taxon>
        <taxon>Bacillales</taxon>
        <taxon>Bacillaceae</taxon>
        <taxon>Pueribacillus</taxon>
    </lineage>
</organism>
<dbReference type="SMART" id="SM00257">
    <property type="entry name" value="LysM"/>
    <property type="match status" value="1"/>
</dbReference>
<dbReference type="Pfam" id="PF01551">
    <property type="entry name" value="Peptidase_M23"/>
    <property type="match status" value="1"/>
</dbReference>
<dbReference type="SUPFAM" id="SSF51261">
    <property type="entry name" value="Duplicated hybrid motif"/>
    <property type="match status" value="1"/>
</dbReference>
<dbReference type="Proteomes" id="UP000245998">
    <property type="component" value="Unassembled WGS sequence"/>
</dbReference>
<evidence type="ECO:0000313" key="3">
    <source>
        <dbReference type="Proteomes" id="UP000245998"/>
    </source>
</evidence>
<dbReference type="CDD" id="cd00118">
    <property type="entry name" value="LysM"/>
    <property type="match status" value="1"/>
</dbReference>
<dbReference type="Gene3D" id="3.10.350.10">
    <property type="entry name" value="LysM domain"/>
    <property type="match status" value="1"/>
</dbReference>
<sequence length="246" mass="26872">MIDFFRRVFIAMLMAMCISLLFFSVKITVAQSSSDSLHNSWTWPAEGVITGQFGERNGKHYGIDIAAEVGAPVYSAGPGKVSRSYYSDSYGNVVFIVHKNGMETVYAHLNKRFVSEGENVKQGVQIGEVGNTGHSSGSHLHFEVHNGSWNINKTAAIDPMMVFDKHVEKAHVAKSETSSPASSPISSNEAANVKKLQVTVAKGDTLWAISQKYGVSVDDIMKWNDLSSSLIKIGQALTIKEPMTKQ</sequence>
<comment type="caution">
    <text evidence="2">The sequence shown here is derived from an EMBL/GenBank/DDBJ whole genome shotgun (WGS) entry which is preliminary data.</text>
</comment>
<dbReference type="PANTHER" id="PTHR21666:SF290">
    <property type="entry name" value="PEPTIDASE M23 DOMAIN PROTEIN"/>
    <property type="match status" value="1"/>
</dbReference>
<dbReference type="EMBL" id="QCZG01000009">
    <property type="protein sequence ID" value="PWA12406.1"/>
    <property type="molecule type" value="Genomic_DNA"/>
</dbReference>
<feature type="domain" description="LysM" evidence="1">
    <location>
        <begin position="196"/>
        <end position="239"/>
    </location>
</feature>
<dbReference type="RefSeq" id="WP_116554040.1">
    <property type="nucleotide sequence ID" value="NZ_QCZG01000009.1"/>
</dbReference>
<dbReference type="Gene3D" id="2.70.70.10">
    <property type="entry name" value="Glucose Permease (Domain IIA)"/>
    <property type="match status" value="1"/>
</dbReference>
<keyword evidence="3" id="KW-1185">Reference proteome</keyword>
<dbReference type="InterPro" id="IPR011055">
    <property type="entry name" value="Dup_hybrid_motif"/>
</dbReference>
<dbReference type="PANTHER" id="PTHR21666">
    <property type="entry name" value="PEPTIDASE-RELATED"/>
    <property type="match status" value="1"/>
</dbReference>
<dbReference type="CDD" id="cd12797">
    <property type="entry name" value="M23_peptidase"/>
    <property type="match status" value="1"/>
</dbReference>
<protein>
    <submittedName>
        <fullName evidence="2">Peptidase M23</fullName>
    </submittedName>
</protein>